<evidence type="ECO:0000313" key="3">
    <source>
        <dbReference type="EMBL" id="WMV32834.1"/>
    </source>
</evidence>
<name>A0AAF0QYI8_SOLVR</name>
<dbReference type="PANTHER" id="PTHR46890:SF28">
    <property type="entry name" value="REVERSE TRANSCRIPTASE DOMAIN-CONTAINING PROTEIN"/>
    <property type="match status" value="1"/>
</dbReference>
<sequence>MDGGCQENPTNLQDGVSKGGNLSHVMHEGVHNDLSRDLRAHATNTHNNVKAIHHAQETQKGPLVQDTDKSGSKQVASTVEQIQQKKGAVGIEGTQDLNIIEEEFGEKTPNNKSRGKMGKKKRQAIKRRQQAETGLQGNDAGSQQKNSKVNTGQNTQDEGDEYDIMQSEDEFDQDTQSLNENEEEEEETSRQLIKAFGSTMFQQEIQEVSNQQGLSPRVLCWNARSINSQGSLERLQTLKKLHNITLIAILEPFADNVQINTYKSQLNMDQVHYNNNGKIWIFWNTDVTCTTLEAEDQHITLVNTSHGVIKGLRKQGSGKGLIEPWLMTNGWRKEFGDIFSAVRSFEEQVRAAEEEIITNNSEANRTKLHYVNANYIKYLKLESSILKQKTQLQWFKEGDANSKYFHAIMRGRMRRLFIHKISDDSGIWVKGDKGIGQATSKYFQKIFFGKKDRIADHILQCLPRQVADQQNQSLQEMVSMEEVRNVVFAMNPNSASRPDGFVSKFYQSCWEIVKADLLLAIQSYFSGHIMPKFMSHACLVLLPKTEHPNNFSEFRPISLTNFTNKIISKILCLRLAPILPNLIYENQSGFVKGRSISEIIMLAQEITHYIKKPQEGDNVVIKLDMAKAYDRVSWAFTCIAMRTMGFGEVFIDLVWTIMSNNWYSVIVNGSRHGFFHSTRGLKQGDPLSPALLILGAEVLSRMLNLLHQDQNYKGFHMQIRGPQINHLCFADDVIIFTAATTGSLQLIMKTLSTYEVVSDQSINKEKSHFMIPTNTPMEIIDMSIPIHTMASISHPKTTLNYIKRVTADFFWGWDKEKKKYHWASWETLSYPYEKGGIGVRKLEDTCKALQIKQWWNFRTKNFLWSQFLRAKYCQRSNPIAKKWDVGQSLVWKYMMKNKTIIEPHITWKVHSGNSLFWWDDWLGEGQLAQHDDTINNLNNITVSYFLQNGHWYETVLRQEAPLHLITNILSYKFHYQPGMLDEAVWKPTGSGDFSCATAWQICRQKKDSNNINSDIWHKYVPFKISFLVWRALRYKLPTNEKITTFGSSPVNCSCCR</sequence>
<gene>
    <name evidence="3" type="ORF">MTR67_026219</name>
</gene>
<feature type="compositionally biased region" description="Acidic residues" evidence="1">
    <location>
        <begin position="157"/>
        <end position="173"/>
    </location>
</feature>
<evidence type="ECO:0000256" key="1">
    <source>
        <dbReference type="SAM" id="MobiDB-lite"/>
    </source>
</evidence>
<evidence type="ECO:0000313" key="4">
    <source>
        <dbReference type="Proteomes" id="UP001234989"/>
    </source>
</evidence>
<feature type="compositionally biased region" description="Basic residues" evidence="1">
    <location>
        <begin position="113"/>
        <end position="128"/>
    </location>
</feature>
<keyword evidence="4" id="KW-1185">Reference proteome</keyword>
<dbReference type="Pfam" id="PF13966">
    <property type="entry name" value="zf-RVT"/>
    <property type="match status" value="1"/>
</dbReference>
<feature type="region of interest" description="Disordered" evidence="1">
    <location>
        <begin position="54"/>
        <end position="76"/>
    </location>
</feature>
<dbReference type="Proteomes" id="UP001234989">
    <property type="component" value="Chromosome 6"/>
</dbReference>
<dbReference type="SUPFAM" id="SSF56672">
    <property type="entry name" value="DNA/RNA polymerases"/>
    <property type="match status" value="1"/>
</dbReference>
<feature type="region of interest" description="Disordered" evidence="1">
    <location>
        <begin position="1"/>
        <end position="24"/>
    </location>
</feature>
<feature type="domain" description="Reverse transcriptase" evidence="2">
    <location>
        <begin position="523"/>
        <end position="784"/>
    </location>
</feature>
<dbReference type="InterPro" id="IPR043502">
    <property type="entry name" value="DNA/RNA_pol_sf"/>
</dbReference>
<reference evidence="3" key="1">
    <citation type="submission" date="2023-08" db="EMBL/GenBank/DDBJ databases">
        <title>A de novo genome assembly of Solanum verrucosum Schlechtendal, a Mexican diploid species geographically isolated from the other diploid A-genome species in potato relatives.</title>
        <authorList>
            <person name="Hosaka K."/>
        </authorList>
    </citation>
    <scope>NUCLEOTIDE SEQUENCE</scope>
    <source>
        <tissue evidence="3">Young leaves</tissue>
    </source>
</reference>
<feature type="region of interest" description="Disordered" evidence="1">
    <location>
        <begin position="101"/>
        <end position="190"/>
    </location>
</feature>
<dbReference type="CDD" id="cd01650">
    <property type="entry name" value="RT_nLTR_like"/>
    <property type="match status" value="1"/>
</dbReference>
<dbReference type="InterPro" id="IPR052343">
    <property type="entry name" value="Retrotransposon-Effector_Assoc"/>
</dbReference>
<dbReference type="PANTHER" id="PTHR46890">
    <property type="entry name" value="NON-LTR RETROLELEMENT REVERSE TRANSCRIPTASE-LIKE PROTEIN-RELATED"/>
    <property type="match status" value="1"/>
</dbReference>
<dbReference type="InterPro" id="IPR026960">
    <property type="entry name" value="RVT-Znf"/>
</dbReference>
<evidence type="ECO:0000259" key="2">
    <source>
        <dbReference type="PROSITE" id="PS50878"/>
    </source>
</evidence>
<proteinExistence type="predicted"/>
<feature type="compositionally biased region" description="Polar residues" evidence="1">
    <location>
        <begin position="132"/>
        <end position="156"/>
    </location>
</feature>
<dbReference type="InterPro" id="IPR000477">
    <property type="entry name" value="RT_dom"/>
</dbReference>
<dbReference type="Pfam" id="PF00078">
    <property type="entry name" value="RVT_1"/>
    <property type="match status" value="1"/>
</dbReference>
<protein>
    <recommendedName>
        <fullName evidence="2">Reverse transcriptase domain-containing protein</fullName>
    </recommendedName>
</protein>
<dbReference type="PROSITE" id="PS50878">
    <property type="entry name" value="RT_POL"/>
    <property type="match status" value="1"/>
</dbReference>
<dbReference type="AlphaFoldDB" id="A0AAF0QYI8"/>
<accession>A0AAF0QYI8</accession>
<dbReference type="EMBL" id="CP133617">
    <property type="protein sequence ID" value="WMV32834.1"/>
    <property type="molecule type" value="Genomic_DNA"/>
</dbReference>
<organism evidence="3 4">
    <name type="scientific">Solanum verrucosum</name>
    <dbReference type="NCBI Taxonomy" id="315347"/>
    <lineage>
        <taxon>Eukaryota</taxon>
        <taxon>Viridiplantae</taxon>
        <taxon>Streptophyta</taxon>
        <taxon>Embryophyta</taxon>
        <taxon>Tracheophyta</taxon>
        <taxon>Spermatophyta</taxon>
        <taxon>Magnoliopsida</taxon>
        <taxon>eudicotyledons</taxon>
        <taxon>Gunneridae</taxon>
        <taxon>Pentapetalae</taxon>
        <taxon>asterids</taxon>
        <taxon>lamiids</taxon>
        <taxon>Solanales</taxon>
        <taxon>Solanaceae</taxon>
        <taxon>Solanoideae</taxon>
        <taxon>Solaneae</taxon>
        <taxon>Solanum</taxon>
    </lineage>
</organism>